<evidence type="ECO:0000313" key="3">
    <source>
        <dbReference type="Proteomes" id="UP000195402"/>
    </source>
</evidence>
<protein>
    <submittedName>
        <fullName evidence="2">Uncharacterized protein</fullName>
    </submittedName>
</protein>
<dbReference type="AlphaFoldDB" id="A0A200Q7C6"/>
<evidence type="ECO:0000256" key="1">
    <source>
        <dbReference type="SAM" id="MobiDB-lite"/>
    </source>
</evidence>
<comment type="caution">
    <text evidence="2">The sequence shown here is derived from an EMBL/GenBank/DDBJ whole genome shotgun (WGS) entry which is preliminary data.</text>
</comment>
<dbReference type="EMBL" id="MVGT01002848">
    <property type="protein sequence ID" value="OVA06389.1"/>
    <property type="molecule type" value="Genomic_DNA"/>
</dbReference>
<proteinExistence type="predicted"/>
<dbReference type="InParanoid" id="A0A200Q7C6"/>
<reference evidence="2 3" key="1">
    <citation type="journal article" date="2017" name="Mol. Plant">
        <title>The Genome of Medicinal Plant Macleaya cordata Provides New Insights into Benzylisoquinoline Alkaloids Metabolism.</title>
        <authorList>
            <person name="Liu X."/>
            <person name="Liu Y."/>
            <person name="Huang P."/>
            <person name="Ma Y."/>
            <person name="Qing Z."/>
            <person name="Tang Q."/>
            <person name="Cao H."/>
            <person name="Cheng P."/>
            <person name="Zheng Y."/>
            <person name="Yuan Z."/>
            <person name="Zhou Y."/>
            <person name="Liu J."/>
            <person name="Tang Z."/>
            <person name="Zhuo Y."/>
            <person name="Zhang Y."/>
            <person name="Yu L."/>
            <person name="Huang J."/>
            <person name="Yang P."/>
            <person name="Peng Q."/>
            <person name="Zhang J."/>
            <person name="Jiang W."/>
            <person name="Zhang Z."/>
            <person name="Lin K."/>
            <person name="Ro D.K."/>
            <person name="Chen X."/>
            <person name="Xiong X."/>
            <person name="Shang Y."/>
            <person name="Huang S."/>
            <person name="Zeng J."/>
        </authorList>
    </citation>
    <scope>NUCLEOTIDE SEQUENCE [LARGE SCALE GENOMIC DNA]</scope>
    <source>
        <strain evidence="3">cv. BLH2017</strain>
        <tissue evidence="2">Root</tissue>
    </source>
</reference>
<name>A0A200Q7C6_MACCD</name>
<evidence type="ECO:0000313" key="2">
    <source>
        <dbReference type="EMBL" id="OVA06389.1"/>
    </source>
</evidence>
<organism evidence="2 3">
    <name type="scientific">Macleaya cordata</name>
    <name type="common">Five-seeded plume-poppy</name>
    <name type="synonym">Bocconia cordata</name>
    <dbReference type="NCBI Taxonomy" id="56857"/>
    <lineage>
        <taxon>Eukaryota</taxon>
        <taxon>Viridiplantae</taxon>
        <taxon>Streptophyta</taxon>
        <taxon>Embryophyta</taxon>
        <taxon>Tracheophyta</taxon>
        <taxon>Spermatophyta</taxon>
        <taxon>Magnoliopsida</taxon>
        <taxon>Ranunculales</taxon>
        <taxon>Papaveraceae</taxon>
        <taxon>Papaveroideae</taxon>
        <taxon>Macleaya</taxon>
    </lineage>
</organism>
<gene>
    <name evidence="2" type="ORF">BVC80_8981g26</name>
</gene>
<feature type="compositionally biased region" description="Low complexity" evidence="1">
    <location>
        <begin position="1"/>
        <end position="31"/>
    </location>
</feature>
<sequence length="73" mass="8018">MEEEFGSNSEGESLSGFVLEGSDSSDSGYSSTDLEDAGDLHLPFDNVLKMIFSREKESKLKSEADKDAHKLQD</sequence>
<accession>A0A200Q7C6</accession>
<dbReference type="Proteomes" id="UP000195402">
    <property type="component" value="Unassembled WGS sequence"/>
</dbReference>
<feature type="region of interest" description="Disordered" evidence="1">
    <location>
        <begin position="1"/>
        <end position="39"/>
    </location>
</feature>
<keyword evidence="3" id="KW-1185">Reference proteome</keyword>